<dbReference type="EMBL" id="CP002403">
    <property type="protein sequence ID" value="ADU22523.1"/>
    <property type="molecule type" value="Genomic_DNA"/>
</dbReference>
<dbReference type="AlphaFoldDB" id="E6UAX7"/>
<dbReference type="Proteomes" id="UP000006919">
    <property type="component" value="Chromosome"/>
</dbReference>
<protein>
    <recommendedName>
        <fullName evidence="4">DUF4418 domain-containing protein</fullName>
    </recommendedName>
</protein>
<dbReference type="STRING" id="697329.Rumal_2031"/>
<keyword evidence="1" id="KW-0472">Membrane</keyword>
<keyword evidence="1" id="KW-0812">Transmembrane</keyword>
<gene>
    <name evidence="2" type="ordered locus">Rumal_2031</name>
</gene>
<feature type="transmembrane region" description="Helical" evidence="1">
    <location>
        <begin position="107"/>
        <end position="129"/>
    </location>
</feature>
<dbReference type="InterPro" id="IPR025531">
    <property type="entry name" value="DUF4418"/>
</dbReference>
<organism evidence="2 3">
    <name type="scientific">Ruminococcus albus (strain ATCC 27210 / DSM 20455 / JCM 14654 / NCDO 2250 / 7)</name>
    <dbReference type="NCBI Taxonomy" id="697329"/>
    <lineage>
        <taxon>Bacteria</taxon>
        <taxon>Bacillati</taxon>
        <taxon>Bacillota</taxon>
        <taxon>Clostridia</taxon>
        <taxon>Eubacteriales</taxon>
        <taxon>Oscillospiraceae</taxon>
        <taxon>Ruminococcus</taxon>
    </lineage>
</organism>
<dbReference type="HOGENOM" id="CLU_134846_1_0_9"/>
<dbReference type="Pfam" id="PF14387">
    <property type="entry name" value="DUF4418"/>
    <property type="match status" value="1"/>
</dbReference>
<sequence precursor="true">MKKNIPGIVEFIASVLLTVGSFTFFKACSSEHEGKFMTCHWAQNAVTLIGIVITLLALLRIILKNSGIKAGLAIGVFLTSLSVMFIPDHVIKLCMMDTMSCHTIFKPAVIVIASVLAAVAGVDSILGIIKAGKSNGS</sequence>
<dbReference type="eggNOG" id="ENOG5030VWU">
    <property type="taxonomic scope" value="Bacteria"/>
</dbReference>
<accession>E6UAX7</accession>
<feature type="transmembrane region" description="Helical" evidence="1">
    <location>
        <begin position="70"/>
        <end position="87"/>
    </location>
</feature>
<feature type="transmembrane region" description="Helical" evidence="1">
    <location>
        <begin position="45"/>
        <end position="63"/>
    </location>
</feature>
<keyword evidence="1" id="KW-1133">Transmembrane helix</keyword>
<evidence type="ECO:0000313" key="3">
    <source>
        <dbReference type="Proteomes" id="UP000006919"/>
    </source>
</evidence>
<evidence type="ECO:0008006" key="4">
    <source>
        <dbReference type="Google" id="ProtNLM"/>
    </source>
</evidence>
<feature type="transmembrane region" description="Helical" evidence="1">
    <location>
        <begin position="7"/>
        <end position="25"/>
    </location>
</feature>
<dbReference type="OrthoDB" id="3239888at2"/>
<evidence type="ECO:0000256" key="1">
    <source>
        <dbReference type="SAM" id="Phobius"/>
    </source>
</evidence>
<proteinExistence type="predicted"/>
<dbReference type="KEGG" id="ral:Rumal_2031"/>
<reference evidence="2 3" key="1">
    <citation type="journal article" date="2011" name="J. Bacteriol.">
        <title>Complete genome of the cellulolytic ruminal bacterium Ruminococcus albus 7.</title>
        <authorList>
            <person name="Suen G."/>
            <person name="Stevenson D.M."/>
            <person name="Bruce D.C."/>
            <person name="Chertkov O."/>
            <person name="Copeland A."/>
            <person name="Cheng J.F."/>
            <person name="Detter C."/>
            <person name="Detter J.C."/>
            <person name="Goodwin L.A."/>
            <person name="Han C.S."/>
            <person name="Hauser L.J."/>
            <person name="Ivanova N.N."/>
            <person name="Kyrpides N.C."/>
            <person name="Land M.L."/>
            <person name="Lapidus A."/>
            <person name="Lucas S."/>
            <person name="Ovchinnikova G."/>
            <person name="Pitluck S."/>
            <person name="Tapia R."/>
            <person name="Woyke T."/>
            <person name="Boyum J."/>
            <person name="Mead D."/>
            <person name="Weimer P.J."/>
        </authorList>
    </citation>
    <scope>NUCLEOTIDE SEQUENCE [LARGE SCALE GENOMIC DNA]</scope>
    <source>
        <strain evidence="3">ATCC 27210 / DSM 20455 / JCM 14654 / NCDO 2250 / 7</strain>
    </source>
</reference>
<dbReference type="RefSeq" id="WP_013498683.1">
    <property type="nucleotide sequence ID" value="NC_014833.1"/>
</dbReference>
<name>E6UAX7_RUMA7</name>
<evidence type="ECO:0000313" key="2">
    <source>
        <dbReference type="EMBL" id="ADU22523.1"/>
    </source>
</evidence>